<accession>A0A1S4C6X7</accession>
<reference evidence="2" key="1">
    <citation type="journal article" date="2014" name="Nat. Commun.">
        <title>The tobacco genome sequence and its comparison with those of tomato and potato.</title>
        <authorList>
            <person name="Sierro N."/>
            <person name="Battey J.N."/>
            <person name="Ouadi S."/>
            <person name="Bakaher N."/>
            <person name="Bovet L."/>
            <person name="Willig A."/>
            <person name="Goepfert S."/>
            <person name="Peitsch M.C."/>
            <person name="Ivanov N.V."/>
        </authorList>
    </citation>
    <scope>NUCLEOTIDE SEQUENCE [LARGE SCALE GENOMIC DNA]</scope>
</reference>
<dbReference type="GeneID" id="107815592"/>
<dbReference type="KEGG" id="nta:107815592"/>
<keyword evidence="2" id="KW-1185">Reference proteome</keyword>
<dbReference type="PaxDb" id="4097-A0A1S4C6X7"/>
<evidence type="ECO:0000313" key="2">
    <source>
        <dbReference type="Proteomes" id="UP000790787"/>
    </source>
</evidence>
<dbReference type="OrthoDB" id="1302231at2759"/>
<dbReference type="Pfam" id="PF14244">
    <property type="entry name" value="Retrotran_gag_3"/>
    <property type="match status" value="1"/>
</dbReference>
<dbReference type="AlphaFoldDB" id="A0A1S4C6X7"/>
<evidence type="ECO:0000259" key="1">
    <source>
        <dbReference type="Pfam" id="PF14244"/>
    </source>
</evidence>
<reference evidence="3" key="2">
    <citation type="submission" date="2025-08" db="UniProtKB">
        <authorList>
            <consortium name="RefSeq"/>
        </authorList>
    </citation>
    <scope>IDENTIFICATION</scope>
    <source>
        <tissue evidence="3">Leaf</tissue>
    </source>
</reference>
<proteinExistence type="predicted"/>
<evidence type="ECO:0000313" key="3">
    <source>
        <dbReference type="RefSeq" id="XP_016496689.1"/>
    </source>
</evidence>
<dbReference type="InterPro" id="IPR029472">
    <property type="entry name" value="Copia-like_N"/>
</dbReference>
<dbReference type="RefSeq" id="XP_016496689.1">
    <property type="nucleotide sequence ID" value="XM_016641203.1"/>
</dbReference>
<dbReference type="PANTHER" id="PTHR37610:SF6">
    <property type="entry name" value="GAG-POLYPEPTIDE OF LTR COPIA-TYPE-RELATED"/>
    <property type="match status" value="1"/>
</dbReference>
<sequence length="241" mass="27339">MPETTITSTGDTSNAAKPNSYDINHPYHLNNSDSPGMTLVNIVFDGRGYPGWRRSILMSLSAMKKLDFINGACQSPDLKSPDQEQWSYVNDMVISWILNTLSKDIAYSVIYSKTAKELWDSLEQRFERSNKAKLYHLHKELSGRAKLTMSLEDRRLIQFLMGLNDIYAKAEGNILMMNPLPSIDIAYSLLLQDENQREVYANKYFNSESVSFMAAGEAKQHNARLLADFAAFMIKGQGKNF</sequence>
<name>A0A1S4C6X7_TOBAC</name>
<dbReference type="Proteomes" id="UP000790787">
    <property type="component" value="Chromosome 24"/>
</dbReference>
<organism evidence="2 3">
    <name type="scientific">Nicotiana tabacum</name>
    <name type="common">Common tobacco</name>
    <dbReference type="NCBI Taxonomy" id="4097"/>
    <lineage>
        <taxon>Eukaryota</taxon>
        <taxon>Viridiplantae</taxon>
        <taxon>Streptophyta</taxon>
        <taxon>Embryophyta</taxon>
        <taxon>Tracheophyta</taxon>
        <taxon>Spermatophyta</taxon>
        <taxon>Magnoliopsida</taxon>
        <taxon>eudicotyledons</taxon>
        <taxon>Gunneridae</taxon>
        <taxon>Pentapetalae</taxon>
        <taxon>asterids</taxon>
        <taxon>lamiids</taxon>
        <taxon>Solanales</taxon>
        <taxon>Solanaceae</taxon>
        <taxon>Nicotianoideae</taxon>
        <taxon>Nicotianeae</taxon>
        <taxon>Nicotiana</taxon>
    </lineage>
</organism>
<dbReference type="PANTHER" id="PTHR37610">
    <property type="entry name" value="CCHC-TYPE DOMAIN-CONTAINING PROTEIN"/>
    <property type="match status" value="1"/>
</dbReference>
<gene>
    <name evidence="3" type="primary">LOC107815592</name>
</gene>
<protein>
    <submittedName>
        <fullName evidence="3">Uncharacterized protein LOC107815592</fullName>
    </submittedName>
</protein>
<feature type="domain" description="Retrotransposon Copia-like N-terminal" evidence="1">
    <location>
        <begin position="31"/>
        <end position="77"/>
    </location>
</feature>